<reference evidence="1" key="1">
    <citation type="submission" date="2019-04" db="EMBL/GenBank/DDBJ databases">
        <title>Microbes associate with the intestines of laboratory mice.</title>
        <authorList>
            <person name="Navarre W."/>
            <person name="Wong E."/>
            <person name="Huang K."/>
            <person name="Tropini C."/>
            <person name="Ng K."/>
            <person name="Yu B."/>
        </authorList>
    </citation>
    <scope>NUCLEOTIDE SEQUENCE</scope>
    <source>
        <strain evidence="1">NM72_1-8</strain>
    </source>
</reference>
<evidence type="ECO:0000313" key="2">
    <source>
        <dbReference type="Proteomes" id="UP000307720"/>
    </source>
</evidence>
<sequence>MAMAIGNPEDIMNFSNALESYLNTISEETDRLNSAFQTLGETWQDQQRQSFEENYRQLLGALSSFKENASQQIPHLRTMADDLSTYLGR</sequence>
<dbReference type="EMBL" id="SRZB01000013">
    <property type="protein sequence ID" value="TGX98817.1"/>
    <property type="molecule type" value="Genomic_DNA"/>
</dbReference>
<protein>
    <submittedName>
        <fullName evidence="1">Uncharacterized protein</fullName>
    </submittedName>
</protein>
<organism evidence="1 2">
    <name type="scientific">Hominisplanchenecus murintestinalis</name>
    <dbReference type="NCBI Taxonomy" id="2941517"/>
    <lineage>
        <taxon>Bacteria</taxon>
        <taxon>Bacillati</taxon>
        <taxon>Bacillota</taxon>
        <taxon>Clostridia</taxon>
        <taxon>Lachnospirales</taxon>
        <taxon>Lachnospiraceae</taxon>
        <taxon>Hominisplanchenecus</taxon>
    </lineage>
</organism>
<dbReference type="Proteomes" id="UP000307720">
    <property type="component" value="Unassembled WGS sequence"/>
</dbReference>
<gene>
    <name evidence="1" type="ORF">E5357_07585</name>
</gene>
<name>A0AC61QZK5_9FIRM</name>
<keyword evidence="2" id="KW-1185">Reference proteome</keyword>
<evidence type="ECO:0000313" key="1">
    <source>
        <dbReference type="EMBL" id="TGX98817.1"/>
    </source>
</evidence>
<comment type="caution">
    <text evidence="1">The sequence shown here is derived from an EMBL/GenBank/DDBJ whole genome shotgun (WGS) entry which is preliminary data.</text>
</comment>
<accession>A0AC61QZK5</accession>
<proteinExistence type="predicted"/>